<feature type="transmembrane region" description="Helical" evidence="1">
    <location>
        <begin position="12"/>
        <end position="33"/>
    </location>
</feature>
<protein>
    <recommendedName>
        <fullName evidence="3">DUF3592 domain-containing protein</fullName>
    </recommendedName>
</protein>
<keyword evidence="1" id="KW-1133">Transmembrane helix</keyword>
<dbReference type="AlphaFoldDB" id="A0A679J2G7"/>
<keyword evidence="1" id="KW-0812">Transmembrane</keyword>
<reference evidence="2" key="1">
    <citation type="submission" date="2019-12" db="EMBL/GenBank/DDBJ databases">
        <authorList>
            <person name="Cremers G."/>
        </authorList>
    </citation>
    <scope>NUCLEOTIDE SEQUENCE</scope>
    <source>
        <strain evidence="2">Vvax</strain>
    </source>
</reference>
<evidence type="ECO:0000256" key="1">
    <source>
        <dbReference type="SAM" id="Phobius"/>
    </source>
</evidence>
<keyword evidence="1" id="KW-0472">Membrane</keyword>
<evidence type="ECO:0008006" key="3">
    <source>
        <dbReference type="Google" id="ProtNLM"/>
    </source>
</evidence>
<name>A0A679J2G7_VARPD</name>
<sequence length="143" mass="16152">MLDLFAVWFTKYWHLIIPIAVIALLAFVLITLAKRHVSRVMQAQHLVNRQVMGADRAERVLRTGQPAAATVLDSHDTGMRVERIFVLVRLKFRVQPEGGLPAYETELVAPISPVKLADFAPGRSVKLRFDPVSREIAIDQPMR</sequence>
<organism evidence="2">
    <name type="scientific">Variovorax paradoxus</name>
    <dbReference type="NCBI Taxonomy" id="34073"/>
    <lineage>
        <taxon>Bacteria</taxon>
        <taxon>Pseudomonadati</taxon>
        <taxon>Pseudomonadota</taxon>
        <taxon>Betaproteobacteria</taxon>
        <taxon>Burkholderiales</taxon>
        <taxon>Comamonadaceae</taxon>
        <taxon>Variovorax</taxon>
    </lineage>
</organism>
<accession>A0A679J2G7</accession>
<dbReference type="EMBL" id="LR743507">
    <property type="protein sequence ID" value="CAA2100465.1"/>
    <property type="molecule type" value="Genomic_DNA"/>
</dbReference>
<gene>
    <name evidence="2" type="ORF">VVAX_00758</name>
</gene>
<proteinExistence type="predicted"/>
<evidence type="ECO:0000313" key="2">
    <source>
        <dbReference type="EMBL" id="CAA2100465.1"/>
    </source>
</evidence>